<evidence type="ECO:0000256" key="1">
    <source>
        <dbReference type="SAM" id="MobiDB-lite"/>
    </source>
</evidence>
<feature type="region of interest" description="Disordered" evidence="1">
    <location>
        <begin position="339"/>
        <end position="369"/>
    </location>
</feature>
<dbReference type="Gene3D" id="3.80.10.10">
    <property type="entry name" value="Ribonuclease Inhibitor"/>
    <property type="match status" value="2"/>
</dbReference>
<feature type="non-terminal residue" evidence="2">
    <location>
        <position position="544"/>
    </location>
</feature>
<evidence type="ECO:0008006" key="4">
    <source>
        <dbReference type="Google" id="ProtNLM"/>
    </source>
</evidence>
<proteinExistence type="predicted"/>
<evidence type="ECO:0000313" key="3">
    <source>
        <dbReference type="Proteomes" id="UP000748756"/>
    </source>
</evidence>
<reference evidence="2" key="1">
    <citation type="journal article" date="2020" name="Fungal Divers.">
        <title>Resolving the Mortierellaceae phylogeny through synthesis of multi-gene phylogenetics and phylogenomics.</title>
        <authorList>
            <person name="Vandepol N."/>
            <person name="Liber J."/>
            <person name="Desiro A."/>
            <person name="Na H."/>
            <person name="Kennedy M."/>
            <person name="Barry K."/>
            <person name="Grigoriev I.V."/>
            <person name="Miller A.N."/>
            <person name="O'Donnell K."/>
            <person name="Stajich J.E."/>
            <person name="Bonito G."/>
        </authorList>
    </citation>
    <scope>NUCLEOTIDE SEQUENCE</scope>
    <source>
        <strain evidence="2">NRRL 6426</strain>
    </source>
</reference>
<comment type="caution">
    <text evidence="2">The sequence shown here is derived from an EMBL/GenBank/DDBJ whole genome shotgun (WGS) entry which is preliminary data.</text>
</comment>
<accession>A0A9P5UXL7</accession>
<feature type="compositionally biased region" description="Polar residues" evidence="1">
    <location>
        <begin position="340"/>
        <end position="350"/>
    </location>
</feature>
<feature type="region of interest" description="Disordered" evidence="1">
    <location>
        <begin position="294"/>
        <end position="327"/>
    </location>
</feature>
<feature type="compositionally biased region" description="Acidic residues" evidence="1">
    <location>
        <begin position="355"/>
        <end position="365"/>
    </location>
</feature>
<sequence>MPLLAPTFKPHLAPPPHPAGLINGDLPIEVLRHIGEYMDGSSLYAGLQVSWKWMGTLSPLVWTTLTALQFQHPAFPLRHISTVSGEPDDTIFSYHLRRTTTLEWTDITTARMLFPGRVSPISHDIPIARLVAIINMAPRLRRLSIRAQKEDENYDGLLAAIAEMQQLEELHLELPDQDELMDLNPFRPVLSRLKELVLNGDWAEMGCVRFCQYLEYLQLLESESMTVDEDLPHLSLLSNCPKLKDLHFPFSAQAAHMEGFEAAMSALTELEVLTSLNLAWPAQAEMLNSGRMAVPQDHAQQAQGAHEDEEAQNQDTAETGDEPGQGQGVQVVDAAETGEQVEQGQDNQDQAAVTEVEEEGEEEESVAVPATVSTHFAFPVLRTLEVTAMHLTLEQEERFVSNLFFQPRTLERLVVTDLCVVPLEALVTRNWQCTNLKELSLAVAPPDEEHIWNDVWLSFYQRVGRLPLLHTLRLVCTDLGKESGNLQELSSAVSLRRLTLLDEGTWEHQELHDLMNVLPGLKHLELSPLSVDDHVNILLWLGEV</sequence>
<dbReference type="OrthoDB" id="2486907at2759"/>
<name>A0A9P5UXL7_9FUNG</name>
<dbReference type="Proteomes" id="UP000748756">
    <property type="component" value="Unassembled WGS sequence"/>
</dbReference>
<protein>
    <recommendedName>
        <fullName evidence="4">F-box domain-containing protein</fullName>
    </recommendedName>
</protein>
<dbReference type="AlphaFoldDB" id="A0A9P5UXL7"/>
<dbReference type="EMBL" id="JAAAUQ010002378">
    <property type="protein sequence ID" value="KAF9124266.1"/>
    <property type="molecule type" value="Genomic_DNA"/>
</dbReference>
<keyword evidence="3" id="KW-1185">Reference proteome</keyword>
<organism evidence="2 3">
    <name type="scientific">Linnemannia schmuckeri</name>
    <dbReference type="NCBI Taxonomy" id="64567"/>
    <lineage>
        <taxon>Eukaryota</taxon>
        <taxon>Fungi</taxon>
        <taxon>Fungi incertae sedis</taxon>
        <taxon>Mucoromycota</taxon>
        <taxon>Mortierellomycotina</taxon>
        <taxon>Mortierellomycetes</taxon>
        <taxon>Mortierellales</taxon>
        <taxon>Mortierellaceae</taxon>
        <taxon>Linnemannia</taxon>
    </lineage>
</organism>
<dbReference type="InterPro" id="IPR032675">
    <property type="entry name" value="LRR_dom_sf"/>
</dbReference>
<gene>
    <name evidence="2" type="ORF">BG015_005118</name>
</gene>
<dbReference type="SUPFAM" id="SSF52058">
    <property type="entry name" value="L domain-like"/>
    <property type="match status" value="1"/>
</dbReference>
<evidence type="ECO:0000313" key="2">
    <source>
        <dbReference type="EMBL" id="KAF9124266.1"/>
    </source>
</evidence>